<evidence type="ECO:0000259" key="11">
    <source>
        <dbReference type="SMART" id="SM00986"/>
    </source>
</evidence>
<keyword evidence="2" id="KW-0479">Metal-binding</keyword>
<dbReference type="GO" id="GO:0006284">
    <property type="term" value="P:base-excision repair"/>
    <property type="evidence" value="ECO:0007669"/>
    <property type="project" value="InterPro"/>
</dbReference>
<keyword evidence="1" id="KW-0004">4Fe-4S</keyword>
<dbReference type="InterPro" id="IPR051536">
    <property type="entry name" value="UDG_Type-4/5"/>
</dbReference>
<dbReference type="InterPro" id="IPR005122">
    <property type="entry name" value="Uracil-DNA_glycosylase-like"/>
</dbReference>
<dbReference type="GO" id="GO:0051539">
    <property type="term" value="F:4 iron, 4 sulfur cluster binding"/>
    <property type="evidence" value="ECO:0007669"/>
    <property type="project" value="UniProtKB-KW"/>
</dbReference>
<evidence type="ECO:0000256" key="5">
    <source>
        <dbReference type="ARBA" id="ARBA00023004"/>
    </source>
</evidence>
<dbReference type="SUPFAM" id="SSF52141">
    <property type="entry name" value="Uracil-DNA glycosylase-like"/>
    <property type="match status" value="1"/>
</dbReference>
<dbReference type="Proteomes" id="UP000184512">
    <property type="component" value="Unassembled WGS sequence"/>
</dbReference>
<dbReference type="Gene3D" id="3.40.470.10">
    <property type="entry name" value="Uracil-DNA glycosylase-like domain"/>
    <property type="match status" value="1"/>
</dbReference>
<evidence type="ECO:0000256" key="8">
    <source>
        <dbReference type="ARBA" id="ARBA00023779"/>
    </source>
</evidence>
<evidence type="ECO:0000256" key="7">
    <source>
        <dbReference type="ARBA" id="ARBA00023204"/>
    </source>
</evidence>
<evidence type="ECO:0000256" key="10">
    <source>
        <dbReference type="SAM" id="MobiDB-lite"/>
    </source>
</evidence>
<dbReference type="InterPro" id="IPR044147">
    <property type="entry name" value="UdgB-like"/>
</dbReference>
<dbReference type="PANTHER" id="PTHR33693">
    <property type="entry name" value="TYPE-5 URACIL-DNA GLYCOSYLASE"/>
    <property type="match status" value="1"/>
</dbReference>
<reference evidence="12 13" key="1">
    <citation type="submission" date="2016-11" db="EMBL/GenBank/DDBJ databases">
        <authorList>
            <person name="Jaros S."/>
            <person name="Januszkiewicz K."/>
            <person name="Wedrychowicz H."/>
        </authorList>
    </citation>
    <scope>NUCLEOTIDE SEQUENCE [LARGE SCALE GENOMIC DNA]</scope>
    <source>
        <strain evidence="12 13">DSM 12906</strain>
    </source>
</reference>
<dbReference type="InterPro" id="IPR054828">
    <property type="entry name" value="Vit_B12_bind_prot"/>
</dbReference>
<keyword evidence="6" id="KW-0411">Iron-sulfur</keyword>
<dbReference type="NCBIfam" id="NF038402">
    <property type="entry name" value="TroA_like"/>
    <property type="match status" value="1"/>
</dbReference>
<evidence type="ECO:0000256" key="9">
    <source>
        <dbReference type="ARBA" id="ARBA00023887"/>
    </source>
</evidence>
<evidence type="ECO:0000256" key="2">
    <source>
        <dbReference type="ARBA" id="ARBA00022723"/>
    </source>
</evidence>
<evidence type="ECO:0000256" key="6">
    <source>
        <dbReference type="ARBA" id="ARBA00023014"/>
    </source>
</evidence>
<keyword evidence="4" id="KW-0378">Hydrolase</keyword>
<keyword evidence="5" id="KW-0408">Iron</keyword>
<dbReference type="CDD" id="cd10031">
    <property type="entry name" value="UDG-F5_TTUDGB_like"/>
    <property type="match status" value="1"/>
</dbReference>
<dbReference type="Gene3D" id="3.40.50.1980">
    <property type="entry name" value="Nitrogenase molybdenum iron protein domain"/>
    <property type="match status" value="2"/>
</dbReference>
<dbReference type="AlphaFoldDB" id="A0A1M6JCZ8"/>
<dbReference type="InterPro" id="IPR036895">
    <property type="entry name" value="Uracil-DNA_glycosylase-like_sf"/>
</dbReference>
<dbReference type="EMBL" id="FQZG01000049">
    <property type="protein sequence ID" value="SHJ44567.1"/>
    <property type="molecule type" value="Genomic_DNA"/>
</dbReference>
<evidence type="ECO:0000256" key="4">
    <source>
        <dbReference type="ARBA" id="ARBA00022801"/>
    </source>
</evidence>
<evidence type="ECO:0000313" key="12">
    <source>
        <dbReference type="EMBL" id="SHJ44567.1"/>
    </source>
</evidence>
<dbReference type="SUPFAM" id="SSF53807">
    <property type="entry name" value="Helical backbone' metal receptor"/>
    <property type="match status" value="1"/>
</dbReference>
<evidence type="ECO:0000256" key="3">
    <source>
        <dbReference type="ARBA" id="ARBA00022763"/>
    </source>
</evidence>
<evidence type="ECO:0000313" key="13">
    <source>
        <dbReference type="Proteomes" id="UP000184512"/>
    </source>
</evidence>
<proteinExistence type="inferred from homology"/>
<accession>A0A1M6JCZ8</accession>
<sequence>MGRPPYDRRMTSDPHPITGAAFTSPVPPGTGWPGDPATATTPVAASPGDVVGLAATAPTLAELDARVSVCRACPRLVEWRESVAVTGRRASFADQPYWGRPVPSFGDENANAVVVGLAPAANGGNRTGRVFTGDKSGDWLFAALHRVGYASQPTATHSGDGLELSGLRILAGVRCAPPENKPTVAERDTCAPWLDRELSLLAPTLKVILALGAFGWDSVLRAARRLGWTVPRPKPRFGHAAEVTLELPDGGTVTLVGSFHVSQHNTFTGRLTEQMLDAVLSRVRQLGDGDSDGAETGQSVDDLGHPVPLAGRPHRVISLVPSLSEAIAATVPGALVGVTDWCTHPPDLQAVRIRGTKNPDLARICVLEPDLVVANQEENRKLDVERLRAAGVPVWVTRIDGIDEALISMERLFGEAFGVPTPAWLSRAKEVWASAPRGPSLRVVVPVWRDPWLIVGSDTYGHDLIERLGWVNLGGLVGRRYPRTTAEEILALEPDVVLLPDEPYPFSASDGPEALAPLRCLPFPGRSLSWYGPAMVEARGVLEGLGREAR</sequence>
<dbReference type="GO" id="GO:0004844">
    <property type="term" value="F:uracil DNA N-glycosylase activity"/>
    <property type="evidence" value="ECO:0007669"/>
    <property type="project" value="InterPro"/>
</dbReference>
<dbReference type="SMART" id="SM00987">
    <property type="entry name" value="UreE_C"/>
    <property type="match status" value="1"/>
</dbReference>
<evidence type="ECO:0000256" key="1">
    <source>
        <dbReference type="ARBA" id="ARBA00022485"/>
    </source>
</evidence>
<keyword evidence="7" id="KW-0234">DNA repair</keyword>
<feature type="compositionally biased region" description="Basic and acidic residues" evidence="10">
    <location>
        <begin position="1"/>
        <end position="12"/>
    </location>
</feature>
<gene>
    <name evidence="12" type="ORF">SAMN02745244_02529</name>
</gene>
<dbReference type="GO" id="GO:0033958">
    <property type="term" value="F:DNA-deoxyinosine glycosylase activity"/>
    <property type="evidence" value="ECO:0007669"/>
    <property type="project" value="InterPro"/>
</dbReference>
<feature type="region of interest" description="Disordered" evidence="10">
    <location>
        <begin position="1"/>
        <end position="42"/>
    </location>
</feature>
<comment type="similarity">
    <text evidence="8">Belongs to the uracil-DNA glycosylase (UDG) superfamily. Type 5 (UDGb) family.</text>
</comment>
<keyword evidence="13" id="KW-1185">Reference proteome</keyword>
<protein>
    <recommendedName>
        <fullName evidence="9">Type-5 uracil-DNA glycosylase</fullName>
    </recommendedName>
</protein>
<dbReference type="GO" id="GO:0046872">
    <property type="term" value="F:metal ion binding"/>
    <property type="evidence" value="ECO:0007669"/>
    <property type="project" value="UniProtKB-KW"/>
</dbReference>
<dbReference type="PANTHER" id="PTHR33693:SF3">
    <property type="entry name" value="TYPE-5 URACIL-DNA GLYCOSYLASE"/>
    <property type="match status" value="1"/>
</dbReference>
<dbReference type="SMART" id="SM00986">
    <property type="entry name" value="UDG"/>
    <property type="match status" value="1"/>
</dbReference>
<dbReference type="STRING" id="1123357.SAMN02745244_02529"/>
<organism evidence="12 13">
    <name type="scientific">Tessaracoccus bendigoensis DSM 12906</name>
    <dbReference type="NCBI Taxonomy" id="1123357"/>
    <lineage>
        <taxon>Bacteria</taxon>
        <taxon>Bacillati</taxon>
        <taxon>Actinomycetota</taxon>
        <taxon>Actinomycetes</taxon>
        <taxon>Propionibacteriales</taxon>
        <taxon>Propionibacteriaceae</taxon>
        <taxon>Tessaracoccus</taxon>
    </lineage>
</organism>
<feature type="domain" description="Uracil-DNA glycosylase-like" evidence="11">
    <location>
        <begin position="103"/>
        <end position="280"/>
    </location>
</feature>
<dbReference type="Pfam" id="PF03167">
    <property type="entry name" value="UDG"/>
    <property type="match status" value="1"/>
</dbReference>
<name>A0A1M6JCZ8_9ACTN</name>
<keyword evidence="3" id="KW-0227">DNA damage</keyword>